<organism evidence="1 2">
    <name type="scientific">Artomyces pyxidatus</name>
    <dbReference type="NCBI Taxonomy" id="48021"/>
    <lineage>
        <taxon>Eukaryota</taxon>
        <taxon>Fungi</taxon>
        <taxon>Dikarya</taxon>
        <taxon>Basidiomycota</taxon>
        <taxon>Agaricomycotina</taxon>
        <taxon>Agaricomycetes</taxon>
        <taxon>Russulales</taxon>
        <taxon>Auriscalpiaceae</taxon>
        <taxon>Artomyces</taxon>
    </lineage>
</organism>
<dbReference type="Proteomes" id="UP000814140">
    <property type="component" value="Unassembled WGS sequence"/>
</dbReference>
<reference evidence="1" key="1">
    <citation type="submission" date="2021-03" db="EMBL/GenBank/DDBJ databases">
        <authorList>
            <consortium name="DOE Joint Genome Institute"/>
            <person name="Ahrendt S."/>
            <person name="Looney B.P."/>
            <person name="Miyauchi S."/>
            <person name="Morin E."/>
            <person name="Drula E."/>
            <person name="Courty P.E."/>
            <person name="Chicoki N."/>
            <person name="Fauchery L."/>
            <person name="Kohler A."/>
            <person name="Kuo A."/>
            <person name="Labutti K."/>
            <person name="Pangilinan J."/>
            <person name="Lipzen A."/>
            <person name="Riley R."/>
            <person name="Andreopoulos W."/>
            <person name="He G."/>
            <person name="Johnson J."/>
            <person name="Barry K.W."/>
            <person name="Grigoriev I.V."/>
            <person name="Nagy L."/>
            <person name="Hibbett D."/>
            <person name="Henrissat B."/>
            <person name="Matheny P.B."/>
            <person name="Labbe J."/>
            <person name="Martin F."/>
        </authorList>
    </citation>
    <scope>NUCLEOTIDE SEQUENCE</scope>
    <source>
        <strain evidence="1">HHB10654</strain>
    </source>
</reference>
<dbReference type="EMBL" id="MU277495">
    <property type="protein sequence ID" value="KAI0054342.1"/>
    <property type="molecule type" value="Genomic_DNA"/>
</dbReference>
<protein>
    <submittedName>
        <fullName evidence="1">Uncharacterized protein</fullName>
    </submittedName>
</protein>
<reference evidence="1" key="2">
    <citation type="journal article" date="2022" name="New Phytol.">
        <title>Evolutionary transition to the ectomycorrhizal habit in the genomes of a hyperdiverse lineage of mushroom-forming fungi.</title>
        <authorList>
            <person name="Looney B."/>
            <person name="Miyauchi S."/>
            <person name="Morin E."/>
            <person name="Drula E."/>
            <person name="Courty P.E."/>
            <person name="Kohler A."/>
            <person name="Kuo A."/>
            <person name="LaButti K."/>
            <person name="Pangilinan J."/>
            <person name="Lipzen A."/>
            <person name="Riley R."/>
            <person name="Andreopoulos W."/>
            <person name="He G."/>
            <person name="Johnson J."/>
            <person name="Nolan M."/>
            <person name="Tritt A."/>
            <person name="Barry K.W."/>
            <person name="Grigoriev I.V."/>
            <person name="Nagy L.G."/>
            <person name="Hibbett D."/>
            <person name="Henrissat B."/>
            <person name="Matheny P.B."/>
            <person name="Labbe J."/>
            <person name="Martin F.M."/>
        </authorList>
    </citation>
    <scope>NUCLEOTIDE SEQUENCE</scope>
    <source>
        <strain evidence="1">HHB10654</strain>
    </source>
</reference>
<accession>A0ACB8SDT3</accession>
<feature type="non-terminal residue" evidence="1">
    <location>
        <position position="1"/>
    </location>
</feature>
<sequence>CFEGTRVAILDMIKSWMENEDNDVPRVFWLNGLAGIGKSTIARTIAEFAQQRGVLGGSFFFMRGDNSLSQSTLVFPTLAHQLAQKDATFKSAIGKALEEEADYGHRTAPVQMEKLIIGPLSTFDRSNRLIVFVLDALYEC</sequence>
<proteinExistence type="predicted"/>
<name>A0ACB8SDT3_9AGAM</name>
<feature type="non-terminal residue" evidence="1">
    <location>
        <position position="140"/>
    </location>
</feature>
<evidence type="ECO:0000313" key="2">
    <source>
        <dbReference type="Proteomes" id="UP000814140"/>
    </source>
</evidence>
<gene>
    <name evidence="1" type="ORF">BV25DRAFT_1771257</name>
</gene>
<keyword evidence="2" id="KW-1185">Reference proteome</keyword>
<evidence type="ECO:0000313" key="1">
    <source>
        <dbReference type="EMBL" id="KAI0054342.1"/>
    </source>
</evidence>
<comment type="caution">
    <text evidence="1">The sequence shown here is derived from an EMBL/GenBank/DDBJ whole genome shotgun (WGS) entry which is preliminary data.</text>
</comment>